<comment type="caution">
    <text evidence="2">The sequence shown here is derived from an EMBL/GenBank/DDBJ whole genome shotgun (WGS) entry which is preliminary data.</text>
</comment>
<dbReference type="AlphaFoldDB" id="A0AA91SZC2"/>
<proteinExistence type="predicted"/>
<feature type="region of interest" description="Disordered" evidence="1">
    <location>
        <begin position="23"/>
        <end position="47"/>
    </location>
</feature>
<feature type="non-terminal residue" evidence="2">
    <location>
        <position position="1"/>
    </location>
</feature>
<gene>
    <name evidence="2" type="ORF">A9F13_48g00066</name>
</gene>
<name>A0AA91SZC2_CLALS</name>
<sequence>ARLELDIFDLGEGEARSVRNCPETEYTPEGRVPGGGVAEGWPSEIFG</sequence>
<evidence type="ECO:0000313" key="3">
    <source>
        <dbReference type="Proteomes" id="UP000195602"/>
    </source>
</evidence>
<evidence type="ECO:0000313" key="2">
    <source>
        <dbReference type="EMBL" id="OVF02974.1"/>
    </source>
</evidence>
<evidence type="ECO:0000256" key="1">
    <source>
        <dbReference type="SAM" id="MobiDB-lite"/>
    </source>
</evidence>
<organism evidence="2 3">
    <name type="scientific">Clavispora lusitaniae</name>
    <name type="common">Candida lusitaniae</name>
    <dbReference type="NCBI Taxonomy" id="36911"/>
    <lineage>
        <taxon>Eukaryota</taxon>
        <taxon>Fungi</taxon>
        <taxon>Dikarya</taxon>
        <taxon>Ascomycota</taxon>
        <taxon>Saccharomycotina</taxon>
        <taxon>Pichiomycetes</taxon>
        <taxon>Metschnikowiaceae</taxon>
        <taxon>Clavispora</taxon>
    </lineage>
</organism>
<reference evidence="2 3" key="1">
    <citation type="submission" date="2017-04" db="EMBL/GenBank/DDBJ databases">
        <title>Draft genome of the yeast Clavispora lusitaniae type strain CBS 6936.</title>
        <authorList>
            <person name="Durrens P."/>
            <person name="Klopp C."/>
            <person name="Biteau N."/>
            <person name="Fitton-Ouhabi V."/>
            <person name="Dementhon K."/>
            <person name="Accoceberry I."/>
            <person name="Sherman D.J."/>
            <person name="Noel T."/>
        </authorList>
    </citation>
    <scope>NUCLEOTIDE SEQUENCE [LARGE SCALE GENOMIC DNA]</scope>
    <source>
        <strain evidence="2 3">CBS 6936</strain>
    </source>
</reference>
<accession>A0AA91SZC2</accession>
<dbReference type="EMBL" id="LYUB02000046">
    <property type="protein sequence ID" value="OVF02974.1"/>
    <property type="molecule type" value="Genomic_DNA"/>
</dbReference>
<dbReference type="Proteomes" id="UP000195602">
    <property type="component" value="Unassembled WGS sequence"/>
</dbReference>
<protein>
    <submittedName>
        <fullName evidence="2">Uncharacterized protein</fullName>
    </submittedName>
</protein>
<dbReference type="KEGG" id="clus:A9F13_48g00066"/>